<proteinExistence type="predicted"/>
<dbReference type="RefSeq" id="WP_054970886.1">
    <property type="nucleotide sequence ID" value="NZ_LJCO01000085.1"/>
</dbReference>
<dbReference type="STRING" id="471514.AN477_19620"/>
<dbReference type="Proteomes" id="UP000050482">
    <property type="component" value="Unassembled WGS sequence"/>
</dbReference>
<comment type="caution">
    <text evidence="1">The sequence shown here is derived from an EMBL/GenBank/DDBJ whole genome shotgun (WGS) entry which is preliminary data.</text>
</comment>
<dbReference type="EMBL" id="LJCO01000085">
    <property type="protein sequence ID" value="KPV41984.1"/>
    <property type="molecule type" value="Genomic_DNA"/>
</dbReference>
<evidence type="ECO:0000313" key="1">
    <source>
        <dbReference type="EMBL" id="KPV41984.1"/>
    </source>
</evidence>
<sequence>MTNYRFWQVYSDPTPYATPTRADIVAEHYSEAIKRFCNAYGFQLEDIDKDHVWVDSQGASIEYFVNW</sequence>
<evidence type="ECO:0000313" key="2">
    <source>
        <dbReference type="Proteomes" id="UP000050482"/>
    </source>
</evidence>
<dbReference type="PATRIC" id="fig|471514.4.peg.1022"/>
<keyword evidence="2" id="KW-1185">Reference proteome</keyword>
<reference evidence="1 2" key="1">
    <citation type="submission" date="2015-09" db="EMBL/GenBank/DDBJ databases">
        <title>Draft genome sequence of Alicyclobacillus ferrooxydans DSM 22381.</title>
        <authorList>
            <person name="Hemp J."/>
        </authorList>
    </citation>
    <scope>NUCLEOTIDE SEQUENCE [LARGE SCALE GENOMIC DNA]</scope>
    <source>
        <strain evidence="1 2">TC-34</strain>
    </source>
</reference>
<dbReference type="AlphaFoldDB" id="A0A0P9CG36"/>
<organism evidence="1 2">
    <name type="scientific">Alicyclobacillus ferrooxydans</name>
    <dbReference type="NCBI Taxonomy" id="471514"/>
    <lineage>
        <taxon>Bacteria</taxon>
        <taxon>Bacillati</taxon>
        <taxon>Bacillota</taxon>
        <taxon>Bacilli</taxon>
        <taxon>Bacillales</taxon>
        <taxon>Alicyclobacillaceae</taxon>
        <taxon>Alicyclobacillus</taxon>
    </lineage>
</organism>
<accession>A0A0P9CG36</accession>
<protein>
    <submittedName>
        <fullName evidence="1">Uncharacterized protein</fullName>
    </submittedName>
</protein>
<gene>
    <name evidence="1" type="ORF">AN477_19620</name>
</gene>
<name>A0A0P9CG36_9BACL</name>